<sequence length="399" mass="44860">MRGKNGVGILVDMDLRESVVEVRRVNDRLMFIKLVIGECTLNVVSAYTPQAGLDEEVKRHFWEGLDEIVRSIPPTERLFIGGDFNGHIGAAAGSHGEVHGGFGFGDRNGGGTSLLDFAKAFELVIANSTFPKREEHLVTFWSSAAKTQIEYLLLRRCDRGLCKDCKVIPGETLATQHRLLVMDISIMMKSKKRYARGRSRIKWGDLTKDKAQELEGWLSTMGAWRSSGDASTMWSTTANYVREAAREVLGVSKGFSGRHQGDWWWNDIVQGKVETKKVAFAKLAGSTSAEQRSANRERYKVARKEAKLAVTEAKNTAFSHLYEELGEKGGERKLFRLAKARERKARDLDQVRCIKDEGGRVLRGESQIKQRWQTYFYGLLNEEGDREIALGDLGHSENL</sequence>
<reference evidence="1" key="1">
    <citation type="journal article" date="2014" name="Nat. Commun.">
        <title>The tobacco genome sequence and its comparison with those of tomato and potato.</title>
        <authorList>
            <person name="Sierro N."/>
            <person name="Battey J.N."/>
            <person name="Ouadi S."/>
            <person name="Bakaher N."/>
            <person name="Bovet L."/>
            <person name="Willig A."/>
            <person name="Goepfert S."/>
            <person name="Peitsch M.C."/>
            <person name="Ivanov N.V."/>
        </authorList>
    </citation>
    <scope>NUCLEOTIDE SEQUENCE [LARGE SCALE GENOMIC DNA]</scope>
</reference>
<evidence type="ECO:0000313" key="2">
    <source>
        <dbReference type="RefSeq" id="XP_075099409.1"/>
    </source>
</evidence>
<organism evidence="1 2">
    <name type="scientific">Nicotiana tabacum</name>
    <name type="common">Common tobacco</name>
    <dbReference type="NCBI Taxonomy" id="4097"/>
    <lineage>
        <taxon>Eukaryota</taxon>
        <taxon>Viridiplantae</taxon>
        <taxon>Streptophyta</taxon>
        <taxon>Embryophyta</taxon>
        <taxon>Tracheophyta</taxon>
        <taxon>Spermatophyta</taxon>
        <taxon>Magnoliopsida</taxon>
        <taxon>eudicotyledons</taxon>
        <taxon>Gunneridae</taxon>
        <taxon>Pentapetalae</taxon>
        <taxon>asterids</taxon>
        <taxon>lamiids</taxon>
        <taxon>Solanales</taxon>
        <taxon>Solanaceae</taxon>
        <taxon>Nicotianoideae</taxon>
        <taxon>Nicotianeae</taxon>
        <taxon>Nicotiana</taxon>
    </lineage>
</organism>
<gene>
    <name evidence="2" type="primary">LOC142176194</name>
</gene>
<dbReference type="RefSeq" id="XP_075099409.1">
    <property type="nucleotide sequence ID" value="XM_075243308.1"/>
</dbReference>
<proteinExistence type="predicted"/>
<name>A0AC58TQB7_TOBAC</name>
<protein>
    <submittedName>
        <fullName evidence="2">Uncharacterized protein LOC142176194</fullName>
    </submittedName>
</protein>
<accession>A0AC58TQB7</accession>
<dbReference type="Proteomes" id="UP000790787">
    <property type="component" value="Chromosome 22"/>
</dbReference>
<evidence type="ECO:0000313" key="1">
    <source>
        <dbReference type="Proteomes" id="UP000790787"/>
    </source>
</evidence>
<reference evidence="2" key="2">
    <citation type="submission" date="2025-08" db="UniProtKB">
        <authorList>
            <consortium name="RefSeq"/>
        </authorList>
    </citation>
    <scope>IDENTIFICATION</scope>
    <source>
        <tissue evidence="2">Leaf</tissue>
    </source>
</reference>
<keyword evidence="1" id="KW-1185">Reference proteome</keyword>